<feature type="transmembrane region" description="Helical" evidence="10">
    <location>
        <begin position="116"/>
        <end position="133"/>
    </location>
</feature>
<evidence type="ECO:0000256" key="7">
    <source>
        <dbReference type="ARBA" id="ARBA00023136"/>
    </source>
</evidence>
<accession>A0A835ENJ6</accession>
<evidence type="ECO:0000256" key="6">
    <source>
        <dbReference type="ARBA" id="ARBA00023065"/>
    </source>
</evidence>
<evidence type="ECO:0000256" key="10">
    <source>
        <dbReference type="SAM" id="Phobius"/>
    </source>
</evidence>
<comment type="caution">
    <text evidence="11">The sequence shown here is derived from an EMBL/GenBank/DDBJ whole genome shotgun (WGS) entry which is preliminary data.</text>
</comment>
<proteinExistence type="inferred from homology"/>
<evidence type="ECO:0008006" key="13">
    <source>
        <dbReference type="Google" id="ProtNLM"/>
    </source>
</evidence>
<protein>
    <recommendedName>
        <fullName evidence="13">Aluminum-activated malate transporter</fullName>
    </recommendedName>
</protein>
<keyword evidence="7 10" id="KW-0472">Membrane</keyword>
<gene>
    <name evidence="11" type="ORF">HU200_032873</name>
</gene>
<evidence type="ECO:0000256" key="8">
    <source>
        <dbReference type="ARBA" id="ARBA00023303"/>
    </source>
</evidence>
<dbReference type="EMBL" id="JACEFO010001785">
    <property type="protein sequence ID" value="KAF8702494.1"/>
    <property type="molecule type" value="Genomic_DNA"/>
</dbReference>
<keyword evidence="12" id="KW-1185">Reference proteome</keyword>
<dbReference type="InterPro" id="IPR020966">
    <property type="entry name" value="ALMT"/>
</dbReference>
<keyword evidence="3" id="KW-0813">Transport</keyword>
<feature type="transmembrane region" description="Helical" evidence="10">
    <location>
        <begin position="202"/>
        <end position="223"/>
    </location>
</feature>
<keyword evidence="5 10" id="KW-1133">Transmembrane helix</keyword>
<sequence length="469" mass="49552">MAAAKGAQNVPATEWRVTLPEGASVAVEHELAVAHGARAWASSVLLLAVWRIGADDPRRAVHGLKVGLALALVSVFYYTRTLYDGVGGAAMWAVLTVVVVLEYTVGGCVYKGLNRAIATASAAVVALGVHWIASKSDDKFEPFIRSGSVFLLAAAATSSRFIPTVKARFDYGVTIFILTYSLVAVSGYRVDALVSMAEQRVCTISIGVSICLAVSALICPVWAGQELHLATARNMEKLAGAVEACEQDESTNNKKQQPSSKAEGYKCVLNSKASEDSLSNLARWEPPHGGFGFRHPYGQYKNVGAAMRHCAYCVEALTGCVRSAGEVHPAKAPGRRQLANACTRVAARCARVLREASGSVRSMTTSRAVDMAVADMNAAVEEMQADLAATSALMDAAAQLFTVTSLLIEVSSRIEGVVDAVDTLARLANFKSADEEEKPAKSVAKAGPVIEPDSEASGGNRTTKALEEV</sequence>
<dbReference type="GO" id="GO:0016020">
    <property type="term" value="C:membrane"/>
    <property type="evidence" value="ECO:0007669"/>
    <property type="project" value="UniProtKB-SubCell"/>
</dbReference>
<comment type="similarity">
    <text evidence="2">Belongs to the aromatic acid exporter (TC 2.A.85) family.</text>
</comment>
<dbReference type="GO" id="GO:0034220">
    <property type="term" value="P:monoatomic ion transmembrane transport"/>
    <property type="evidence" value="ECO:0007669"/>
    <property type="project" value="UniProtKB-KW"/>
</dbReference>
<organism evidence="11 12">
    <name type="scientific">Digitaria exilis</name>
    <dbReference type="NCBI Taxonomy" id="1010633"/>
    <lineage>
        <taxon>Eukaryota</taxon>
        <taxon>Viridiplantae</taxon>
        <taxon>Streptophyta</taxon>
        <taxon>Embryophyta</taxon>
        <taxon>Tracheophyta</taxon>
        <taxon>Spermatophyta</taxon>
        <taxon>Magnoliopsida</taxon>
        <taxon>Liliopsida</taxon>
        <taxon>Poales</taxon>
        <taxon>Poaceae</taxon>
        <taxon>PACMAD clade</taxon>
        <taxon>Panicoideae</taxon>
        <taxon>Panicodae</taxon>
        <taxon>Paniceae</taxon>
        <taxon>Anthephorinae</taxon>
        <taxon>Digitaria</taxon>
    </lineage>
</organism>
<dbReference type="GO" id="GO:0015743">
    <property type="term" value="P:malate transport"/>
    <property type="evidence" value="ECO:0007669"/>
    <property type="project" value="InterPro"/>
</dbReference>
<dbReference type="Proteomes" id="UP000636709">
    <property type="component" value="Unassembled WGS sequence"/>
</dbReference>
<keyword evidence="4 10" id="KW-0812">Transmembrane</keyword>
<evidence type="ECO:0000256" key="5">
    <source>
        <dbReference type="ARBA" id="ARBA00022989"/>
    </source>
</evidence>
<reference evidence="11" key="1">
    <citation type="submission" date="2020-07" db="EMBL/GenBank/DDBJ databases">
        <title>Genome sequence and genetic diversity analysis of an under-domesticated orphan crop, white fonio (Digitaria exilis).</title>
        <authorList>
            <person name="Bennetzen J.L."/>
            <person name="Chen S."/>
            <person name="Ma X."/>
            <person name="Wang X."/>
            <person name="Yssel A.E.J."/>
            <person name="Chaluvadi S.R."/>
            <person name="Johnson M."/>
            <person name="Gangashetty P."/>
            <person name="Hamidou F."/>
            <person name="Sanogo M.D."/>
            <person name="Zwaenepoel A."/>
            <person name="Wallace J."/>
            <person name="Van De Peer Y."/>
            <person name="Van Deynze A."/>
        </authorList>
    </citation>
    <scope>NUCLEOTIDE SEQUENCE</scope>
    <source>
        <tissue evidence="11">Leaves</tissue>
    </source>
</reference>
<keyword evidence="8" id="KW-0407">Ion channel</keyword>
<feature type="transmembrane region" description="Helical" evidence="10">
    <location>
        <begin position="89"/>
        <end position="109"/>
    </location>
</feature>
<evidence type="ECO:0000313" key="11">
    <source>
        <dbReference type="EMBL" id="KAF8702494.1"/>
    </source>
</evidence>
<evidence type="ECO:0000256" key="3">
    <source>
        <dbReference type="ARBA" id="ARBA00022448"/>
    </source>
</evidence>
<feature type="transmembrane region" description="Helical" evidence="10">
    <location>
        <begin position="171"/>
        <end position="190"/>
    </location>
</feature>
<dbReference type="PANTHER" id="PTHR31086">
    <property type="entry name" value="ALUMINUM-ACTIVATED MALATE TRANSPORTER 10"/>
    <property type="match status" value="1"/>
</dbReference>
<dbReference type="Pfam" id="PF11744">
    <property type="entry name" value="ALMT"/>
    <property type="match status" value="1"/>
</dbReference>
<evidence type="ECO:0000256" key="9">
    <source>
        <dbReference type="SAM" id="MobiDB-lite"/>
    </source>
</evidence>
<keyword evidence="6" id="KW-0406">Ion transport</keyword>
<name>A0A835ENJ6_9POAL</name>
<feature type="region of interest" description="Disordered" evidence="9">
    <location>
        <begin position="432"/>
        <end position="469"/>
    </location>
</feature>
<evidence type="ECO:0000313" key="12">
    <source>
        <dbReference type="Proteomes" id="UP000636709"/>
    </source>
</evidence>
<dbReference type="AlphaFoldDB" id="A0A835ENJ6"/>
<comment type="subcellular location">
    <subcellularLocation>
        <location evidence="1">Membrane</location>
        <topology evidence="1">Multi-pass membrane protein</topology>
    </subcellularLocation>
</comment>
<dbReference type="OrthoDB" id="68611at2759"/>
<feature type="transmembrane region" description="Helical" evidence="10">
    <location>
        <begin position="66"/>
        <end position="83"/>
    </location>
</feature>
<evidence type="ECO:0000256" key="4">
    <source>
        <dbReference type="ARBA" id="ARBA00022692"/>
    </source>
</evidence>
<evidence type="ECO:0000256" key="1">
    <source>
        <dbReference type="ARBA" id="ARBA00004141"/>
    </source>
</evidence>
<evidence type="ECO:0000256" key="2">
    <source>
        <dbReference type="ARBA" id="ARBA00007079"/>
    </source>
</evidence>